<reference evidence="7" key="1">
    <citation type="journal article" date="2019" name="Int. J. Syst. Evol. Microbiol.">
        <title>The Global Catalogue of Microorganisms (GCM) 10K type strain sequencing project: providing services to taxonomists for standard genome sequencing and annotation.</title>
        <authorList>
            <consortium name="The Broad Institute Genomics Platform"/>
            <consortium name="The Broad Institute Genome Sequencing Center for Infectious Disease"/>
            <person name="Wu L."/>
            <person name="Ma J."/>
        </authorList>
    </citation>
    <scope>NUCLEOTIDE SEQUENCE [LARGE SCALE GENOMIC DNA]</scope>
    <source>
        <strain evidence="7">JCM 18304</strain>
    </source>
</reference>
<evidence type="ECO:0000259" key="5">
    <source>
        <dbReference type="Pfam" id="PF00171"/>
    </source>
</evidence>
<keyword evidence="7" id="KW-1185">Reference proteome</keyword>
<dbReference type="EMBL" id="BAABJQ010000017">
    <property type="protein sequence ID" value="GAA5192440.1"/>
    <property type="molecule type" value="Genomic_DNA"/>
</dbReference>
<comment type="caution">
    <text evidence="6">The sequence shown here is derived from an EMBL/GenBank/DDBJ whole genome shotgun (WGS) entry which is preliminary data.</text>
</comment>
<evidence type="ECO:0000256" key="4">
    <source>
        <dbReference type="RuleBase" id="RU003345"/>
    </source>
</evidence>
<evidence type="ECO:0000256" key="3">
    <source>
        <dbReference type="PROSITE-ProRule" id="PRU10007"/>
    </source>
</evidence>
<evidence type="ECO:0000313" key="7">
    <source>
        <dbReference type="Proteomes" id="UP001501570"/>
    </source>
</evidence>
<dbReference type="InterPro" id="IPR016162">
    <property type="entry name" value="Ald_DH_N"/>
</dbReference>
<dbReference type="Proteomes" id="UP001501570">
    <property type="component" value="Unassembled WGS sequence"/>
</dbReference>
<evidence type="ECO:0000256" key="1">
    <source>
        <dbReference type="ARBA" id="ARBA00009986"/>
    </source>
</evidence>
<accession>A0ABP9SAM7</accession>
<dbReference type="CDD" id="cd07138">
    <property type="entry name" value="ALDH_CddD_SSP0762"/>
    <property type="match status" value="1"/>
</dbReference>
<name>A0ABP9SAM7_9ACTN</name>
<proteinExistence type="inferred from homology"/>
<dbReference type="PROSITE" id="PS00687">
    <property type="entry name" value="ALDEHYDE_DEHYDR_GLU"/>
    <property type="match status" value="1"/>
</dbReference>
<dbReference type="Pfam" id="PF00171">
    <property type="entry name" value="Aldedh"/>
    <property type="match status" value="1"/>
</dbReference>
<dbReference type="PANTHER" id="PTHR42804">
    <property type="entry name" value="ALDEHYDE DEHYDROGENASE"/>
    <property type="match status" value="1"/>
</dbReference>
<dbReference type="Gene3D" id="3.40.309.10">
    <property type="entry name" value="Aldehyde Dehydrogenase, Chain A, domain 2"/>
    <property type="match status" value="1"/>
</dbReference>
<sequence>MNSELSFPAPAHWIDGRPVPADGPTIDVINPASDAVIAAVPAGTAADVDRAVAAATAAFPGWAATAPAERAAIIQRVSDGLRARNEQLALTITAEMGAPITLSRTAQAGLPPVVTAATAGLAADFPWTEQIGTSLIVREPVGVVGAITPWNFPLQQLVTKVVPAMLAGNTVVLKPAELAPLSARIFAEVAAEAGLPAGVFNVVQGTGPVVGEAIASHRGIDLVSFTGSTATGKRISVLGAQTVKRVALELGGKSASVILRDADVPAAVAASLDSAWVNSGQVCGAYSRLLVPAELRDRVVELALAAAAEYSVGDPMREGTRLGPVASQAQRQRVVSYLERGIAEGATLVTGGPGPVEGLPGGAYVRPTIFADVDPDSTIAQEEIFGPVLAIISYTDDDHAVAIANGTIYGLSGAVFGEDAHAMRIARRMRTGQVWVNGGRMNVLAPFGGYKQSGNGREMGRFGLEEFLETKAIQL</sequence>
<dbReference type="PANTHER" id="PTHR42804:SF1">
    <property type="entry name" value="ALDEHYDE DEHYDROGENASE-RELATED"/>
    <property type="match status" value="1"/>
</dbReference>
<evidence type="ECO:0000256" key="2">
    <source>
        <dbReference type="ARBA" id="ARBA00023002"/>
    </source>
</evidence>
<gene>
    <name evidence="6" type="ORF">GCM10023322_52030</name>
</gene>
<organism evidence="6 7">
    <name type="scientific">Rugosimonospora acidiphila</name>
    <dbReference type="NCBI Taxonomy" id="556531"/>
    <lineage>
        <taxon>Bacteria</taxon>
        <taxon>Bacillati</taxon>
        <taxon>Actinomycetota</taxon>
        <taxon>Actinomycetes</taxon>
        <taxon>Micromonosporales</taxon>
        <taxon>Micromonosporaceae</taxon>
        <taxon>Rugosimonospora</taxon>
    </lineage>
</organism>
<keyword evidence="2 4" id="KW-0560">Oxidoreductase</keyword>
<dbReference type="RefSeq" id="WP_345633874.1">
    <property type="nucleotide sequence ID" value="NZ_BAABJQ010000017.1"/>
</dbReference>
<dbReference type="SUPFAM" id="SSF53720">
    <property type="entry name" value="ALDH-like"/>
    <property type="match status" value="1"/>
</dbReference>
<evidence type="ECO:0000313" key="6">
    <source>
        <dbReference type="EMBL" id="GAA5192440.1"/>
    </source>
</evidence>
<protein>
    <submittedName>
        <fullName evidence="6">Aldehyde dehydrogenase family protein</fullName>
    </submittedName>
</protein>
<dbReference type="InterPro" id="IPR015590">
    <property type="entry name" value="Aldehyde_DH_dom"/>
</dbReference>
<dbReference type="InterPro" id="IPR029510">
    <property type="entry name" value="Ald_DH_CS_GLU"/>
</dbReference>
<dbReference type="Gene3D" id="3.40.605.10">
    <property type="entry name" value="Aldehyde Dehydrogenase, Chain A, domain 1"/>
    <property type="match status" value="1"/>
</dbReference>
<feature type="active site" evidence="3">
    <location>
        <position position="249"/>
    </location>
</feature>
<feature type="domain" description="Aldehyde dehydrogenase" evidence="5">
    <location>
        <begin position="21"/>
        <end position="473"/>
    </location>
</feature>
<comment type="similarity">
    <text evidence="1 4">Belongs to the aldehyde dehydrogenase family.</text>
</comment>
<dbReference type="InterPro" id="IPR016163">
    <property type="entry name" value="Ald_DH_C"/>
</dbReference>
<dbReference type="InterPro" id="IPR016161">
    <property type="entry name" value="Ald_DH/histidinol_DH"/>
</dbReference>